<dbReference type="AlphaFoldDB" id="A0A2N5CL20"/>
<dbReference type="EMBL" id="PJRQ01000053">
    <property type="protein sequence ID" value="PLR06351.1"/>
    <property type="molecule type" value="Genomic_DNA"/>
</dbReference>
<evidence type="ECO:0000313" key="3">
    <source>
        <dbReference type="Proteomes" id="UP000234483"/>
    </source>
</evidence>
<keyword evidence="4" id="KW-1185">Reference proteome</keyword>
<proteinExistence type="predicted"/>
<sequence>MGPDLLKELMDWIDVAAEFEWDGSWRDIYVLDATLDDWRRTLDALRDLEPPPSFYEAGEPALLPLRPQAIFDRREETSFLLTLTVEGVRFNCHFFDDAEIEFDIDPREVQGQRELDVLRHFMELLARSTGKKAILTHENTKGAIIAAAAPPV</sequence>
<reference evidence="2 3" key="1">
    <citation type="submission" date="2017-12" db="EMBL/GenBank/DDBJ databases">
        <title>The genome sequence of Caulobacter flavus CGMCC1 15093.</title>
        <authorList>
            <person name="Gao J."/>
            <person name="Mao X."/>
            <person name="Sun J."/>
        </authorList>
    </citation>
    <scope>NUCLEOTIDE SEQUENCE [LARGE SCALE GENOMIC DNA]</scope>
    <source>
        <strain evidence="2 3">CGMCC1 15093</strain>
    </source>
</reference>
<reference evidence="1 4" key="2">
    <citation type="submission" date="2018-01" db="EMBL/GenBank/DDBJ databases">
        <title>Complete genome sequence of Caulobacter flavus RHGG3.</title>
        <authorList>
            <person name="Yang E."/>
        </authorList>
    </citation>
    <scope>NUCLEOTIDE SEQUENCE [LARGE SCALE GENOMIC DNA]</scope>
    <source>
        <strain evidence="1 4">RHGG3</strain>
    </source>
</reference>
<name>A0A2N5CL20_9CAUL</name>
<evidence type="ECO:0000313" key="4">
    <source>
        <dbReference type="Proteomes" id="UP000281192"/>
    </source>
</evidence>
<dbReference type="OrthoDB" id="7875217at2"/>
<protein>
    <submittedName>
        <fullName evidence="2">Uncharacterized protein</fullName>
    </submittedName>
</protein>
<gene>
    <name evidence="1" type="ORF">C1707_10920</name>
    <name evidence="2" type="ORF">CFHF_25800</name>
</gene>
<dbReference type="Proteomes" id="UP000281192">
    <property type="component" value="Chromosome"/>
</dbReference>
<dbReference type="EMBL" id="CP026100">
    <property type="protein sequence ID" value="AYV46738.1"/>
    <property type="molecule type" value="Genomic_DNA"/>
</dbReference>
<dbReference type="KEGG" id="cfh:C1707_10920"/>
<evidence type="ECO:0000313" key="1">
    <source>
        <dbReference type="EMBL" id="AYV46738.1"/>
    </source>
</evidence>
<organism evidence="2 3">
    <name type="scientific">Caulobacter flavus</name>
    <dbReference type="NCBI Taxonomy" id="1679497"/>
    <lineage>
        <taxon>Bacteria</taxon>
        <taxon>Pseudomonadati</taxon>
        <taxon>Pseudomonadota</taxon>
        <taxon>Alphaproteobacteria</taxon>
        <taxon>Caulobacterales</taxon>
        <taxon>Caulobacteraceae</taxon>
        <taxon>Caulobacter</taxon>
    </lineage>
</organism>
<dbReference type="Proteomes" id="UP000234483">
    <property type="component" value="Unassembled WGS sequence"/>
</dbReference>
<accession>A0A2N5CL20</accession>
<evidence type="ECO:0000313" key="2">
    <source>
        <dbReference type="EMBL" id="PLR06351.1"/>
    </source>
</evidence>